<dbReference type="InterPro" id="IPR002145">
    <property type="entry name" value="CopG"/>
</dbReference>
<dbReference type="GO" id="GO:0003677">
    <property type="term" value="F:DNA binding"/>
    <property type="evidence" value="ECO:0007669"/>
    <property type="project" value="UniProtKB-KW"/>
</dbReference>
<dbReference type="CDD" id="cd22233">
    <property type="entry name" value="RHH_CopAso-like"/>
    <property type="match status" value="1"/>
</dbReference>
<evidence type="ECO:0000259" key="1">
    <source>
        <dbReference type="Pfam" id="PF01402"/>
    </source>
</evidence>
<gene>
    <name evidence="2" type="ORF">B9Q03_10290</name>
</gene>
<dbReference type="InterPro" id="IPR013321">
    <property type="entry name" value="Arc_rbn_hlx_hlx"/>
</dbReference>
<name>A0A2R6AMM2_9ARCH</name>
<dbReference type="Proteomes" id="UP000240322">
    <property type="component" value="Unassembled WGS sequence"/>
</dbReference>
<dbReference type="EMBL" id="NEXE01000153">
    <property type="protein sequence ID" value="PSN87629.1"/>
    <property type="molecule type" value="Genomic_DNA"/>
</dbReference>
<dbReference type="Pfam" id="PF01402">
    <property type="entry name" value="RHH_1"/>
    <property type="match status" value="1"/>
</dbReference>
<organism evidence="2 3">
    <name type="scientific">Candidatus Marsarchaeota G2 archaeon OSP_D</name>
    <dbReference type="NCBI Taxonomy" id="1978157"/>
    <lineage>
        <taxon>Archaea</taxon>
        <taxon>Candidatus Marsarchaeota</taxon>
        <taxon>Candidatus Marsarchaeota group 2</taxon>
    </lineage>
</organism>
<dbReference type="AlphaFoldDB" id="A0A2R6AMM2"/>
<protein>
    <submittedName>
        <fullName evidence="2">DNA-binding protein</fullName>
    </submittedName>
</protein>
<dbReference type="InterPro" id="IPR010985">
    <property type="entry name" value="Ribbon_hlx_hlx"/>
</dbReference>
<feature type="domain" description="Ribbon-helix-helix protein CopG" evidence="1">
    <location>
        <begin position="4"/>
        <end position="43"/>
    </location>
</feature>
<keyword evidence="2" id="KW-0238">DNA-binding</keyword>
<proteinExistence type="predicted"/>
<accession>A0A2R6AMM2</accession>
<evidence type="ECO:0000313" key="3">
    <source>
        <dbReference type="Proteomes" id="UP000240322"/>
    </source>
</evidence>
<dbReference type="Gene3D" id="1.10.1220.10">
    <property type="entry name" value="Met repressor-like"/>
    <property type="match status" value="1"/>
</dbReference>
<sequence>MSESISVRIPAELAERLNELAKTLDRSKTYIITKALSQYLEEYEDYLIALHRLRDKDDRLVSEEELAKLDD</sequence>
<dbReference type="SUPFAM" id="SSF47598">
    <property type="entry name" value="Ribbon-helix-helix"/>
    <property type="match status" value="1"/>
</dbReference>
<reference evidence="2 3" key="1">
    <citation type="submission" date="2017-04" db="EMBL/GenBank/DDBJ databases">
        <title>Novel microbial lineages endemic to geothermal iron-oxide mats fill important gaps in the evolutionary history of Archaea.</title>
        <authorList>
            <person name="Jay Z.J."/>
            <person name="Beam J.P."/>
            <person name="Dlakic M."/>
            <person name="Rusch D.B."/>
            <person name="Kozubal M.A."/>
            <person name="Inskeep W.P."/>
        </authorList>
    </citation>
    <scope>NUCLEOTIDE SEQUENCE [LARGE SCALE GENOMIC DNA]</scope>
    <source>
        <strain evidence="2">OSP_D</strain>
    </source>
</reference>
<comment type="caution">
    <text evidence="2">The sequence shown here is derived from an EMBL/GenBank/DDBJ whole genome shotgun (WGS) entry which is preliminary data.</text>
</comment>
<evidence type="ECO:0000313" key="2">
    <source>
        <dbReference type="EMBL" id="PSN87629.1"/>
    </source>
</evidence>
<dbReference type="GO" id="GO:0006355">
    <property type="term" value="P:regulation of DNA-templated transcription"/>
    <property type="evidence" value="ECO:0007669"/>
    <property type="project" value="InterPro"/>
</dbReference>